<dbReference type="Proteomes" id="UP000186922">
    <property type="component" value="Unassembled WGS sequence"/>
</dbReference>
<proteinExistence type="inferred from homology"/>
<sequence>MASFREPKYSLVEFFERSTEGSKCGYCGAKDRSYSTGMWGYRLTVMDYQHLLHRGWRRSGKYLYKPIMHQTCCPQYAIRCNALDFRPSKSHKKVIKKMYKFLATGAGDEKIGPMNFDQSHKKTGPSDDSEDEADEEGDVEMDCIQVEPGMHMEDPRNKPDLNEVASPHISDTPAPAVEPDSTSRTSVRASRDTPREFPAFETKCSKPQQFQGPQMKKKDFRRERARQKLLDRGLDPDVELTKRQATSSFPPNMASLLDRPLPENSKHVFRTRLVMLDADKDPYFESSFEAVYKIYQMYELTIHSREAERPTVKQFSRFLADSPLQYQLGMAQNTKEQPVYGSFHLHYILDDNLIAVDVIDILPDCVTSVYFFYDPDYRYLSLGTYSVLKEMAMVQELNKRFPEIKYTSLGFYVHSCSKMQYKANFDPSSLLCPEKYTWHSLTESLPKLDIASYQRLGDMNAEDEDGKVSVSSTLILYKRVLMTYEVYIATLRKILRPAIAIDVEQARVAEFAYLVGKKCQGRMALYCDNAPINQ</sequence>
<dbReference type="SUPFAM" id="SSF55729">
    <property type="entry name" value="Acyl-CoA N-acyltransferases (Nat)"/>
    <property type="match status" value="1"/>
</dbReference>
<protein>
    <recommendedName>
        <fullName evidence="5">Arginyl-tRNA--protein transferase 1</fullName>
        <shortName evidence="5">Arginyltransferase 1</shortName>
        <shortName evidence="5">R-transferase 1</shortName>
        <ecNumber evidence="5">2.3.2.8</ecNumber>
    </recommendedName>
    <alternativeName>
        <fullName evidence="5">Arginine-tRNA--protein transferase 1</fullName>
    </alternativeName>
</protein>
<dbReference type="EMBL" id="BDGG01000003">
    <property type="protein sequence ID" value="GAU95972.1"/>
    <property type="molecule type" value="Genomic_DNA"/>
</dbReference>
<dbReference type="Pfam" id="PF04377">
    <property type="entry name" value="ATE_C"/>
    <property type="match status" value="1"/>
</dbReference>
<feature type="region of interest" description="Disordered" evidence="6">
    <location>
        <begin position="149"/>
        <end position="222"/>
    </location>
</feature>
<evidence type="ECO:0000313" key="9">
    <source>
        <dbReference type="EMBL" id="GAU95972.1"/>
    </source>
</evidence>
<comment type="caution">
    <text evidence="9">The sequence shown here is derived from an EMBL/GenBank/DDBJ whole genome shotgun (WGS) entry which is preliminary data.</text>
</comment>
<dbReference type="STRING" id="947166.A0A1D1V7E0"/>
<dbReference type="PANTHER" id="PTHR21367:SF1">
    <property type="entry name" value="ARGINYL-TRNA--PROTEIN TRANSFERASE 1"/>
    <property type="match status" value="1"/>
</dbReference>
<name>A0A1D1V7E0_RAMVA</name>
<comment type="similarity">
    <text evidence="1 5">Belongs to the R-transferase family.</text>
</comment>
<evidence type="ECO:0000256" key="2">
    <source>
        <dbReference type="ARBA" id="ARBA00022679"/>
    </source>
</evidence>
<dbReference type="InterPro" id="IPR017137">
    <property type="entry name" value="Arg-tRNA-P_Trfase_1_euk"/>
</dbReference>
<dbReference type="PANTHER" id="PTHR21367">
    <property type="entry name" value="ARGININE-TRNA-PROTEIN TRANSFERASE 1"/>
    <property type="match status" value="1"/>
</dbReference>
<organism evidence="9 10">
    <name type="scientific">Ramazzottius varieornatus</name>
    <name type="common">Water bear</name>
    <name type="synonym">Tardigrade</name>
    <dbReference type="NCBI Taxonomy" id="947166"/>
    <lineage>
        <taxon>Eukaryota</taxon>
        <taxon>Metazoa</taxon>
        <taxon>Ecdysozoa</taxon>
        <taxon>Tardigrada</taxon>
        <taxon>Eutardigrada</taxon>
        <taxon>Parachela</taxon>
        <taxon>Hypsibioidea</taxon>
        <taxon>Ramazzottiidae</taxon>
        <taxon>Ramazzottius</taxon>
    </lineage>
</organism>
<dbReference type="AlphaFoldDB" id="A0A1D1V7E0"/>
<dbReference type="InterPro" id="IPR007471">
    <property type="entry name" value="N-end_Aminoacyl_Trfase_N"/>
</dbReference>
<comment type="function">
    <text evidence="5">Involved in the post-translational conjugation of arginine to the N-terminal aspartate or glutamate of a protein. This arginylation is required for degradation of the protein via the ubiquitin pathway.</text>
</comment>
<keyword evidence="4 5" id="KW-0012">Acyltransferase</keyword>
<reference evidence="9 10" key="1">
    <citation type="journal article" date="2016" name="Nat. Commun.">
        <title>Extremotolerant tardigrade genome and improved radiotolerance of human cultured cells by tardigrade-unique protein.</title>
        <authorList>
            <person name="Hashimoto T."/>
            <person name="Horikawa D.D."/>
            <person name="Saito Y."/>
            <person name="Kuwahara H."/>
            <person name="Kozuka-Hata H."/>
            <person name="Shin-I T."/>
            <person name="Minakuchi Y."/>
            <person name="Ohishi K."/>
            <person name="Motoyama A."/>
            <person name="Aizu T."/>
            <person name="Enomoto A."/>
            <person name="Kondo K."/>
            <person name="Tanaka S."/>
            <person name="Hara Y."/>
            <person name="Koshikawa S."/>
            <person name="Sagara H."/>
            <person name="Miura T."/>
            <person name="Yokobori S."/>
            <person name="Miyagawa K."/>
            <person name="Suzuki Y."/>
            <person name="Kubo T."/>
            <person name="Oyama M."/>
            <person name="Kohara Y."/>
            <person name="Fujiyama A."/>
            <person name="Arakawa K."/>
            <person name="Katayama T."/>
            <person name="Toyoda A."/>
            <person name="Kunieda T."/>
        </authorList>
    </citation>
    <scope>NUCLEOTIDE SEQUENCE [LARGE SCALE GENOMIC DNA]</scope>
    <source>
        <strain evidence="9 10">YOKOZUNA-1</strain>
    </source>
</reference>
<dbReference type="InterPro" id="IPR007472">
    <property type="entry name" value="N-end_Aminoacyl_Trfase_C"/>
</dbReference>
<evidence type="ECO:0000313" key="10">
    <source>
        <dbReference type="Proteomes" id="UP000186922"/>
    </source>
</evidence>
<feature type="domain" description="N-end rule aminoacyl transferase C-terminal" evidence="8">
    <location>
        <begin position="292"/>
        <end position="432"/>
    </location>
</feature>
<evidence type="ECO:0000256" key="4">
    <source>
        <dbReference type="ARBA" id="ARBA00023315"/>
    </source>
</evidence>
<dbReference type="Pfam" id="PF04376">
    <property type="entry name" value="ATE_N"/>
    <property type="match status" value="1"/>
</dbReference>
<accession>A0A1D1V7E0</accession>
<evidence type="ECO:0000259" key="8">
    <source>
        <dbReference type="Pfam" id="PF04377"/>
    </source>
</evidence>
<evidence type="ECO:0000256" key="1">
    <source>
        <dbReference type="ARBA" id="ARBA00009991"/>
    </source>
</evidence>
<comment type="catalytic activity">
    <reaction evidence="5">
        <text>an N-terminal L-alpha-aminoacyl-[protein] + L-arginyl-tRNA(Arg) = an N-terminal L-arginyl-L-aminoacyl-[protein] + tRNA(Arg) + H(+)</text>
        <dbReference type="Rhea" id="RHEA:10208"/>
        <dbReference type="Rhea" id="RHEA-COMP:9658"/>
        <dbReference type="Rhea" id="RHEA-COMP:9673"/>
        <dbReference type="Rhea" id="RHEA-COMP:10636"/>
        <dbReference type="Rhea" id="RHEA-COMP:10638"/>
        <dbReference type="ChEBI" id="CHEBI:15378"/>
        <dbReference type="ChEBI" id="CHEBI:78442"/>
        <dbReference type="ChEBI" id="CHEBI:78513"/>
        <dbReference type="ChEBI" id="CHEBI:78597"/>
        <dbReference type="ChEBI" id="CHEBI:83562"/>
        <dbReference type="EC" id="2.3.2.8"/>
    </reaction>
</comment>
<dbReference type="InterPro" id="IPR030700">
    <property type="entry name" value="N-end_Aminoacyl_Trfase"/>
</dbReference>
<evidence type="ECO:0000259" key="7">
    <source>
        <dbReference type="Pfam" id="PF04376"/>
    </source>
</evidence>
<evidence type="ECO:0000256" key="3">
    <source>
        <dbReference type="ARBA" id="ARBA00022786"/>
    </source>
</evidence>
<dbReference type="EC" id="2.3.2.8" evidence="5"/>
<gene>
    <name evidence="9" type="primary">RvY_07487-1</name>
    <name evidence="9" type="synonym">RvY_07487.1</name>
    <name evidence="9" type="ORF">RvY_07487</name>
</gene>
<dbReference type="InterPro" id="IPR016181">
    <property type="entry name" value="Acyl_CoA_acyltransferase"/>
</dbReference>
<dbReference type="OrthoDB" id="74183at2759"/>
<keyword evidence="10" id="KW-1185">Reference proteome</keyword>
<keyword evidence="3 5" id="KW-0833">Ubl conjugation pathway</keyword>
<keyword evidence="2 5" id="KW-0808">Transferase</keyword>
<dbReference type="GO" id="GO:0005737">
    <property type="term" value="C:cytoplasm"/>
    <property type="evidence" value="ECO:0007669"/>
    <property type="project" value="TreeGrafter"/>
</dbReference>
<evidence type="ECO:0000256" key="6">
    <source>
        <dbReference type="SAM" id="MobiDB-lite"/>
    </source>
</evidence>
<dbReference type="GO" id="GO:0004057">
    <property type="term" value="F:arginyl-tRNA--protein transferase activity"/>
    <property type="evidence" value="ECO:0007669"/>
    <property type="project" value="UniProtKB-EC"/>
</dbReference>
<feature type="compositionally biased region" description="Acidic residues" evidence="6">
    <location>
        <begin position="127"/>
        <end position="137"/>
    </location>
</feature>
<evidence type="ECO:0000256" key="5">
    <source>
        <dbReference type="PIRNR" id="PIRNR037207"/>
    </source>
</evidence>
<feature type="compositionally biased region" description="Basic and acidic residues" evidence="6">
    <location>
        <begin position="150"/>
        <end position="161"/>
    </location>
</feature>
<feature type="region of interest" description="Disordered" evidence="6">
    <location>
        <begin position="110"/>
        <end position="137"/>
    </location>
</feature>
<dbReference type="PIRSF" id="PIRSF037207">
    <property type="entry name" value="ATE1_euk"/>
    <property type="match status" value="1"/>
</dbReference>
<feature type="domain" description="N-end aminoacyl transferase N-terminal" evidence="7">
    <location>
        <begin position="22"/>
        <end position="93"/>
    </location>
</feature>